<protein>
    <submittedName>
        <fullName evidence="1">(northern house mosquito) hypothetical protein</fullName>
    </submittedName>
</protein>
<dbReference type="EMBL" id="HBUE01297416">
    <property type="protein sequence ID" value="CAG6577142.1"/>
    <property type="molecule type" value="Transcribed_RNA"/>
</dbReference>
<dbReference type="EMBL" id="HBUE01051154">
    <property type="protein sequence ID" value="CAG6464475.1"/>
    <property type="molecule type" value="Transcribed_RNA"/>
</dbReference>
<dbReference type="EMBL" id="HBUE01051153">
    <property type="protein sequence ID" value="CAG6464474.1"/>
    <property type="molecule type" value="Transcribed_RNA"/>
</dbReference>
<sequence>MFEYYLSKLSKSTARDSGNSRDLKNILPVSLGITLNARVKTKDLDFSFKDQKSFTQPIVSYHDSQALASDWSDRFTQLFKCFVNRMAYSARRPRLTLKSMLRE</sequence>
<proteinExistence type="predicted"/>
<evidence type="ECO:0000313" key="1">
    <source>
        <dbReference type="EMBL" id="CAG6464474.1"/>
    </source>
</evidence>
<dbReference type="EMBL" id="HBUE01191502">
    <property type="protein sequence ID" value="CAG6525436.1"/>
    <property type="molecule type" value="Transcribed_RNA"/>
</dbReference>
<organism evidence="1">
    <name type="scientific">Culex pipiens</name>
    <name type="common">House mosquito</name>
    <dbReference type="NCBI Taxonomy" id="7175"/>
    <lineage>
        <taxon>Eukaryota</taxon>
        <taxon>Metazoa</taxon>
        <taxon>Ecdysozoa</taxon>
        <taxon>Arthropoda</taxon>
        <taxon>Hexapoda</taxon>
        <taxon>Insecta</taxon>
        <taxon>Pterygota</taxon>
        <taxon>Neoptera</taxon>
        <taxon>Endopterygota</taxon>
        <taxon>Diptera</taxon>
        <taxon>Nematocera</taxon>
        <taxon>Culicoidea</taxon>
        <taxon>Culicidae</taxon>
        <taxon>Culicinae</taxon>
        <taxon>Culicini</taxon>
        <taxon>Culex</taxon>
        <taxon>Culex</taxon>
    </lineage>
</organism>
<name>A0A8D8FBZ3_CULPI</name>
<dbReference type="EMBL" id="HBUE01051152">
    <property type="protein sequence ID" value="CAG6464473.1"/>
    <property type="molecule type" value="Transcribed_RNA"/>
</dbReference>
<dbReference type="AlphaFoldDB" id="A0A8D8FBZ3"/>
<dbReference type="EMBL" id="HBUE01297417">
    <property type="protein sequence ID" value="CAG6577143.1"/>
    <property type="molecule type" value="Transcribed_RNA"/>
</dbReference>
<dbReference type="EMBL" id="HBUE01191501">
    <property type="protein sequence ID" value="CAG6525435.1"/>
    <property type="molecule type" value="Transcribed_RNA"/>
</dbReference>
<accession>A0A8D8FBZ3</accession>
<reference evidence="1" key="1">
    <citation type="submission" date="2021-05" db="EMBL/GenBank/DDBJ databases">
        <authorList>
            <person name="Alioto T."/>
            <person name="Alioto T."/>
            <person name="Gomez Garrido J."/>
        </authorList>
    </citation>
    <scope>NUCLEOTIDE SEQUENCE</scope>
</reference>